<evidence type="ECO:0000259" key="2">
    <source>
        <dbReference type="Pfam" id="PF01370"/>
    </source>
</evidence>
<name>A0A1G2CTW6_9BACT</name>
<organism evidence="3 4">
    <name type="scientific">Candidatus Lloydbacteria bacterium RIFCSPHIGHO2_01_FULL_41_20</name>
    <dbReference type="NCBI Taxonomy" id="1798657"/>
    <lineage>
        <taxon>Bacteria</taxon>
        <taxon>Candidatus Lloydiibacteriota</taxon>
    </lineage>
</organism>
<protein>
    <recommendedName>
        <fullName evidence="2">NAD-dependent epimerase/dehydratase domain-containing protein</fullName>
    </recommendedName>
</protein>
<accession>A0A1G2CTW6</accession>
<dbReference type="PANTHER" id="PTHR43000">
    <property type="entry name" value="DTDP-D-GLUCOSE 4,6-DEHYDRATASE-RELATED"/>
    <property type="match status" value="1"/>
</dbReference>
<dbReference type="AlphaFoldDB" id="A0A1G2CTW6"/>
<dbReference type="EMBL" id="MHLH01000003">
    <property type="protein sequence ID" value="OGZ04662.1"/>
    <property type="molecule type" value="Genomic_DNA"/>
</dbReference>
<dbReference type="SUPFAM" id="SSF51735">
    <property type="entry name" value="NAD(P)-binding Rossmann-fold domains"/>
    <property type="match status" value="1"/>
</dbReference>
<proteinExistence type="inferred from homology"/>
<reference evidence="3 4" key="1">
    <citation type="journal article" date="2016" name="Nat. Commun.">
        <title>Thousands of microbial genomes shed light on interconnected biogeochemical processes in an aquifer system.</title>
        <authorList>
            <person name="Anantharaman K."/>
            <person name="Brown C.T."/>
            <person name="Hug L.A."/>
            <person name="Sharon I."/>
            <person name="Castelle C.J."/>
            <person name="Probst A.J."/>
            <person name="Thomas B.C."/>
            <person name="Singh A."/>
            <person name="Wilkins M.J."/>
            <person name="Karaoz U."/>
            <person name="Brodie E.L."/>
            <person name="Williams K.H."/>
            <person name="Hubbard S.S."/>
            <person name="Banfield J.F."/>
        </authorList>
    </citation>
    <scope>NUCLEOTIDE SEQUENCE [LARGE SCALE GENOMIC DNA]</scope>
</reference>
<dbReference type="InterPro" id="IPR001509">
    <property type="entry name" value="Epimerase_deHydtase"/>
</dbReference>
<dbReference type="STRING" id="1798657.A2648_01015"/>
<feature type="domain" description="NAD-dependent epimerase/dehydratase" evidence="2">
    <location>
        <begin position="4"/>
        <end position="254"/>
    </location>
</feature>
<comment type="caution">
    <text evidence="3">The sequence shown here is derived from an EMBL/GenBank/DDBJ whole genome shotgun (WGS) entry which is preliminary data.</text>
</comment>
<evidence type="ECO:0000256" key="1">
    <source>
        <dbReference type="ARBA" id="ARBA00007637"/>
    </source>
</evidence>
<dbReference type="Gene3D" id="3.40.50.720">
    <property type="entry name" value="NAD(P)-binding Rossmann-like Domain"/>
    <property type="match status" value="1"/>
</dbReference>
<comment type="similarity">
    <text evidence="1">Belongs to the NAD(P)-dependent epimerase/dehydratase family.</text>
</comment>
<dbReference type="Proteomes" id="UP000178841">
    <property type="component" value="Unassembled WGS sequence"/>
</dbReference>
<dbReference type="InterPro" id="IPR036291">
    <property type="entry name" value="NAD(P)-bd_dom_sf"/>
</dbReference>
<sequence length="327" mass="37239">MAKILITGGAGFIGKDLAYKLSKENHDITLADNFLRGRKDEKLELLLKLPNIKLIEADLTDKESWDKIGGGYDYVYHLVSINGFKQFLEIPQEVLRVGMTTTMNALEWFREKNRRPSAKILYTSSNEVYIGAIEAFGTLPLPTPENVPVIIADTYNPRWSYAGQKLICELFFIHYAKAYNLRMVIVRPHYIYGPGAGYDAMIPKIIERVKNRIEPFPIIGGDDSRSYCYIDDATEGIISAMESTKTDGGTYNIGSSEEVTIKNLIEKIFKIMDWTPKKTEIKDSPDGKISRFLPDVSKIKRDTGWEAKIKFEEGLKKTVDWYLENPK</sequence>
<evidence type="ECO:0000313" key="4">
    <source>
        <dbReference type="Proteomes" id="UP000178841"/>
    </source>
</evidence>
<evidence type="ECO:0000313" key="3">
    <source>
        <dbReference type="EMBL" id="OGZ04662.1"/>
    </source>
</evidence>
<dbReference type="Pfam" id="PF01370">
    <property type="entry name" value="Epimerase"/>
    <property type="match status" value="1"/>
</dbReference>
<gene>
    <name evidence="3" type="ORF">A2648_01015</name>
</gene>